<comment type="similarity">
    <text evidence="4 5">Belongs to the RNA methyltransferase RlmH family.</text>
</comment>
<comment type="caution">
    <text evidence="6">The sequence shown here is derived from an EMBL/GenBank/DDBJ whole genome shotgun (WGS) entry which is preliminary data.</text>
</comment>
<evidence type="ECO:0000256" key="3">
    <source>
        <dbReference type="ARBA" id="ARBA00022691"/>
    </source>
</evidence>
<dbReference type="EMBL" id="JBHSCX010000007">
    <property type="protein sequence ID" value="MFC4362546.1"/>
    <property type="molecule type" value="Genomic_DNA"/>
</dbReference>
<dbReference type="PANTHER" id="PTHR33603:SF1">
    <property type="entry name" value="RIBOSOMAL RNA LARGE SUBUNIT METHYLTRANSFERASE H"/>
    <property type="match status" value="1"/>
</dbReference>
<feature type="binding site" evidence="5">
    <location>
        <begin position="123"/>
        <end position="128"/>
    </location>
    <ligand>
        <name>S-adenosyl-L-methionine</name>
        <dbReference type="ChEBI" id="CHEBI:59789"/>
    </ligand>
</feature>
<comment type="subcellular location">
    <subcellularLocation>
        <location evidence="5">Cytoplasm</location>
    </subcellularLocation>
</comment>
<dbReference type="InterPro" id="IPR029028">
    <property type="entry name" value="Alpha/beta_knot_MTases"/>
</dbReference>
<evidence type="ECO:0000256" key="2">
    <source>
        <dbReference type="ARBA" id="ARBA00022679"/>
    </source>
</evidence>
<proteinExistence type="inferred from homology"/>
<dbReference type="RefSeq" id="WP_290265390.1">
    <property type="nucleotide sequence ID" value="NZ_JAUFQG010000006.1"/>
</dbReference>
<protein>
    <recommendedName>
        <fullName evidence="5">Ribosomal RNA large subunit methyltransferase H</fullName>
        <ecNumber evidence="5">2.1.1.177</ecNumber>
    </recommendedName>
    <alternativeName>
        <fullName evidence="5">23S rRNA (pseudouridine1915-N3)-methyltransferase</fullName>
    </alternativeName>
    <alternativeName>
        <fullName evidence="5">23S rRNA m3Psi1915 methyltransferase</fullName>
    </alternativeName>
    <alternativeName>
        <fullName evidence="5">rRNA (pseudouridine-N3-)-methyltransferase RlmH</fullName>
    </alternativeName>
</protein>
<accession>A0ABV8V533</accession>
<dbReference type="HAMAP" id="MF_00658">
    <property type="entry name" value="23SrRNA_methyltr_H"/>
    <property type="match status" value="1"/>
</dbReference>
<dbReference type="PIRSF" id="PIRSF004505">
    <property type="entry name" value="MT_bac"/>
    <property type="match status" value="1"/>
</dbReference>
<keyword evidence="3 5" id="KW-0949">S-adenosyl-L-methionine</keyword>
<feature type="binding site" evidence="5">
    <location>
        <position position="104"/>
    </location>
    <ligand>
        <name>S-adenosyl-L-methionine</name>
        <dbReference type="ChEBI" id="CHEBI:59789"/>
    </ligand>
</feature>
<evidence type="ECO:0000256" key="1">
    <source>
        <dbReference type="ARBA" id="ARBA00022603"/>
    </source>
</evidence>
<dbReference type="Pfam" id="PF02590">
    <property type="entry name" value="SPOUT_MTase"/>
    <property type="match status" value="1"/>
</dbReference>
<reference evidence="7" key="1">
    <citation type="journal article" date="2019" name="Int. J. Syst. Evol. Microbiol.">
        <title>The Global Catalogue of Microorganisms (GCM) 10K type strain sequencing project: providing services to taxonomists for standard genome sequencing and annotation.</title>
        <authorList>
            <consortium name="The Broad Institute Genomics Platform"/>
            <consortium name="The Broad Institute Genome Sequencing Center for Infectious Disease"/>
            <person name="Wu L."/>
            <person name="Ma J."/>
        </authorList>
    </citation>
    <scope>NUCLEOTIDE SEQUENCE [LARGE SCALE GENOMIC DNA]</scope>
    <source>
        <strain evidence="7">CECT 8570</strain>
    </source>
</reference>
<feature type="binding site" evidence="5">
    <location>
        <position position="73"/>
    </location>
    <ligand>
        <name>S-adenosyl-L-methionine</name>
        <dbReference type="ChEBI" id="CHEBI:59789"/>
    </ligand>
</feature>
<comment type="function">
    <text evidence="5">Specifically methylates the pseudouridine at position 1915 (m3Psi1915) in 23S rRNA.</text>
</comment>
<gene>
    <name evidence="5 6" type="primary">rlmH</name>
    <name evidence="6" type="ORF">ACFOX3_09535</name>
</gene>
<evidence type="ECO:0000256" key="5">
    <source>
        <dbReference type="HAMAP-Rule" id="MF_00658"/>
    </source>
</evidence>
<name>A0ABV8V533_9GAMM</name>
<comment type="subunit">
    <text evidence="5">Homodimer.</text>
</comment>
<keyword evidence="5" id="KW-0963">Cytoplasm</keyword>
<evidence type="ECO:0000313" key="6">
    <source>
        <dbReference type="EMBL" id="MFC4362546.1"/>
    </source>
</evidence>
<evidence type="ECO:0000313" key="7">
    <source>
        <dbReference type="Proteomes" id="UP001595840"/>
    </source>
</evidence>
<keyword evidence="2 5" id="KW-0808">Transferase</keyword>
<evidence type="ECO:0000256" key="4">
    <source>
        <dbReference type="ARBA" id="ARBA00038303"/>
    </source>
</evidence>
<keyword evidence="7" id="KW-1185">Reference proteome</keyword>
<comment type="catalytic activity">
    <reaction evidence="5">
        <text>pseudouridine(1915) in 23S rRNA + S-adenosyl-L-methionine = N(3)-methylpseudouridine(1915) in 23S rRNA + S-adenosyl-L-homocysteine + H(+)</text>
        <dbReference type="Rhea" id="RHEA:42752"/>
        <dbReference type="Rhea" id="RHEA-COMP:10221"/>
        <dbReference type="Rhea" id="RHEA-COMP:10222"/>
        <dbReference type="ChEBI" id="CHEBI:15378"/>
        <dbReference type="ChEBI" id="CHEBI:57856"/>
        <dbReference type="ChEBI" id="CHEBI:59789"/>
        <dbReference type="ChEBI" id="CHEBI:65314"/>
        <dbReference type="ChEBI" id="CHEBI:74486"/>
        <dbReference type="EC" id="2.1.1.177"/>
    </reaction>
</comment>
<dbReference type="NCBIfam" id="NF000986">
    <property type="entry name" value="PRK00103.1-4"/>
    <property type="match status" value="1"/>
</dbReference>
<dbReference type="SUPFAM" id="SSF75217">
    <property type="entry name" value="alpha/beta knot"/>
    <property type="match status" value="1"/>
</dbReference>
<organism evidence="6 7">
    <name type="scientific">Simiduia curdlanivorans</name>
    <dbReference type="NCBI Taxonomy" id="1492769"/>
    <lineage>
        <taxon>Bacteria</taxon>
        <taxon>Pseudomonadati</taxon>
        <taxon>Pseudomonadota</taxon>
        <taxon>Gammaproteobacteria</taxon>
        <taxon>Cellvibrionales</taxon>
        <taxon>Cellvibrionaceae</taxon>
        <taxon>Simiduia</taxon>
    </lineage>
</organism>
<dbReference type="Gene3D" id="3.40.1280.10">
    <property type="match status" value="1"/>
</dbReference>
<dbReference type="InterPro" id="IPR003742">
    <property type="entry name" value="RlmH-like"/>
</dbReference>
<dbReference type="EC" id="2.1.1.177" evidence="5"/>
<dbReference type="NCBIfam" id="TIGR00246">
    <property type="entry name" value="tRNA_RlmH_YbeA"/>
    <property type="match status" value="1"/>
</dbReference>
<keyword evidence="5" id="KW-0698">rRNA processing</keyword>
<dbReference type="Proteomes" id="UP001595840">
    <property type="component" value="Unassembled WGS sequence"/>
</dbReference>
<sequence length="155" mass="17247">MRIRLIAVGTRMPGWVQEAYGEYVKRLPRELALELVEIPLGSRSKTSSTANAIAKESGAILAAIGDGDRVIALEVKGKDWSTEQLSQQLAHWQMDSKNVSLLVGGPDGLSDQCRARADVHWSLSRLTLPHPLVRVLLSEQIYRAWTILANHPYHK</sequence>
<dbReference type="InterPro" id="IPR029026">
    <property type="entry name" value="tRNA_m1G_MTases_N"/>
</dbReference>
<dbReference type="CDD" id="cd18081">
    <property type="entry name" value="RlmH-like"/>
    <property type="match status" value="1"/>
</dbReference>
<keyword evidence="1 5" id="KW-0489">Methyltransferase</keyword>
<dbReference type="PANTHER" id="PTHR33603">
    <property type="entry name" value="METHYLTRANSFERASE"/>
    <property type="match status" value="1"/>
</dbReference>